<keyword evidence="1" id="KW-0175">Coiled coil</keyword>
<proteinExistence type="predicted"/>
<dbReference type="Proteomes" id="UP000604825">
    <property type="component" value="Unassembled WGS sequence"/>
</dbReference>
<name>A0A811RZK1_9POAL</name>
<feature type="coiled-coil region" evidence="1">
    <location>
        <begin position="50"/>
        <end position="79"/>
    </location>
</feature>
<evidence type="ECO:0000256" key="1">
    <source>
        <dbReference type="SAM" id="Coils"/>
    </source>
</evidence>
<comment type="caution">
    <text evidence="2">The sequence shown here is derived from an EMBL/GenBank/DDBJ whole genome shotgun (WGS) entry which is preliminary data.</text>
</comment>
<evidence type="ECO:0000313" key="3">
    <source>
        <dbReference type="Proteomes" id="UP000604825"/>
    </source>
</evidence>
<reference evidence="2" key="1">
    <citation type="submission" date="2020-10" db="EMBL/GenBank/DDBJ databases">
        <authorList>
            <person name="Han B."/>
            <person name="Lu T."/>
            <person name="Zhao Q."/>
            <person name="Huang X."/>
            <person name="Zhao Y."/>
        </authorList>
    </citation>
    <scope>NUCLEOTIDE SEQUENCE</scope>
</reference>
<accession>A0A811RZK1</accession>
<organism evidence="2 3">
    <name type="scientific">Miscanthus lutarioriparius</name>
    <dbReference type="NCBI Taxonomy" id="422564"/>
    <lineage>
        <taxon>Eukaryota</taxon>
        <taxon>Viridiplantae</taxon>
        <taxon>Streptophyta</taxon>
        <taxon>Embryophyta</taxon>
        <taxon>Tracheophyta</taxon>
        <taxon>Spermatophyta</taxon>
        <taxon>Magnoliopsida</taxon>
        <taxon>Liliopsida</taxon>
        <taxon>Poales</taxon>
        <taxon>Poaceae</taxon>
        <taxon>PACMAD clade</taxon>
        <taxon>Panicoideae</taxon>
        <taxon>Andropogonodae</taxon>
        <taxon>Andropogoneae</taxon>
        <taxon>Saccharinae</taxon>
        <taxon>Miscanthus</taxon>
    </lineage>
</organism>
<keyword evidence="3" id="KW-1185">Reference proteome</keyword>
<protein>
    <submittedName>
        <fullName evidence="2">Uncharacterized protein</fullName>
    </submittedName>
</protein>
<sequence length="112" mass="12819">MGSRSESMLSRTKRVDPLQGLWKYEGALASTTGTCFSDQHYANTSAGKHFEKLQGRLENQEAEREAEREEHRCQIQEMKLAMQSLFNASNQSEHLNLQMVAEYIAIVEQVRV</sequence>
<dbReference type="EMBL" id="CAJGYO010000017">
    <property type="protein sequence ID" value="CAD6334198.1"/>
    <property type="molecule type" value="Genomic_DNA"/>
</dbReference>
<gene>
    <name evidence="2" type="ORF">NCGR_LOCUS58296</name>
</gene>
<dbReference type="AlphaFoldDB" id="A0A811RZK1"/>
<evidence type="ECO:0000313" key="2">
    <source>
        <dbReference type="EMBL" id="CAD6334198.1"/>
    </source>
</evidence>